<evidence type="ECO:0000256" key="7">
    <source>
        <dbReference type="SAM" id="Phobius"/>
    </source>
</evidence>
<dbReference type="InterPro" id="IPR011066">
    <property type="entry name" value="MscS_channel_C_sf"/>
</dbReference>
<dbReference type="Pfam" id="PF00924">
    <property type="entry name" value="MS_channel_2nd"/>
    <property type="match status" value="1"/>
</dbReference>
<proteinExistence type="inferred from homology"/>
<gene>
    <name evidence="10" type="ORF">SAMN05444366_1780</name>
</gene>
<dbReference type="SUPFAM" id="SSF50182">
    <property type="entry name" value="Sm-like ribonucleoproteins"/>
    <property type="match status" value="1"/>
</dbReference>
<dbReference type="Pfam" id="PF21082">
    <property type="entry name" value="MS_channel_3rd"/>
    <property type="match status" value="1"/>
</dbReference>
<feature type="transmembrane region" description="Helical" evidence="7">
    <location>
        <begin position="64"/>
        <end position="83"/>
    </location>
</feature>
<dbReference type="InterPro" id="IPR006685">
    <property type="entry name" value="MscS_channel_2nd"/>
</dbReference>
<name>A0A1M7DZY8_9FLAO</name>
<dbReference type="STRING" id="29534.SAMN05444366_1780"/>
<feature type="domain" description="Mechanosensitive ion channel MscS C-terminal" evidence="9">
    <location>
        <begin position="188"/>
        <end position="279"/>
    </location>
</feature>
<organism evidence="10 11">
    <name type="scientific">Flavobacterium saccharophilum</name>
    <dbReference type="NCBI Taxonomy" id="29534"/>
    <lineage>
        <taxon>Bacteria</taxon>
        <taxon>Pseudomonadati</taxon>
        <taxon>Bacteroidota</taxon>
        <taxon>Flavobacteriia</taxon>
        <taxon>Flavobacteriales</taxon>
        <taxon>Flavobacteriaceae</taxon>
        <taxon>Flavobacterium</taxon>
    </lineage>
</organism>
<dbReference type="InterPro" id="IPR049278">
    <property type="entry name" value="MS_channel_C"/>
</dbReference>
<accession>A0A1M7DZY8</accession>
<dbReference type="Gene3D" id="3.30.70.100">
    <property type="match status" value="1"/>
</dbReference>
<dbReference type="GO" id="GO:0008381">
    <property type="term" value="F:mechanosensitive monoatomic ion channel activity"/>
    <property type="evidence" value="ECO:0007669"/>
    <property type="project" value="InterPro"/>
</dbReference>
<keyword evidence="5 7" id="KW-1133">Transmembrane helix</keyword>
<keyword evidence="3" id="KW-1003">Cell membrane</keyword>
<dbReference type="InterPro" id="IPR045275">
    <property type="entry name" value="MscS_archaea/bacteria_type"/>
</dbReference>
<comment type="similarity">
    <text evidence="2">Belongs to the MscS (TC 1.A.23) family.</text>
</comment>
<evidence type="ECO:0000259" key="8">
    <source>
        <dbReference type="Pfam" id="PF00924"/>
    </source>
</evidence>
<reference evidence="11" key="1">
    <citation type="submission" date="2016-11" db="EMBL/GenBank/DDBJ databases">
        <authorList>
            <person name="Varghese N."/>
            <person name="Submissions S."/>
        </authorList>
    </citation>
    <scope>NUCLEOTIDE SEQUENCE [LARGE SCALE GENOMIC DNA]</scope>
    <source>
        <strain evidence="11">DSM 1811</strain>
    </source>
</reference>
<dbReference type="SUPFAM" id="SSF82689">
    <property type="entry name" value="Mechanosensitive channel protein MscS (YggB), C-terminal domain"/>
    <property type="match status" value="1"/>
</dbReference>
<evidence type="ECO:0000256" key="6">
    <source>
        <dbReference type="ARBA" id="ARBA00023136"/>
    </source>
</evidence>
<dbReference type="InterPro" id="IPR023408">
    <property type="entry name" value="MscS_beta-dom_sf"/>
</dbReference>
<evidence type="ECO:0000256" key="1">
    <source>
        <dbReference type="ARBA" id="ARBA00004651"/>
    </source>
</evidence>
<evidence type="ECO:0000256" key="3">
    <source>
        <dbReference type="ARBA" id="ARBA00022475"/>
    </source>
</evidence>
<feature type="transmembrane region" description="Helical" evidence="7">
    <location>
        <begin position="20"/>
        <end position="44"/>
    </location>
</feature>
<evidence type="ECO:0000256" key="2">
    <source>
        <dbReference type="ARBA" id="ARBA00008017"/>
    </source>
</evidence>
<dbReference type="AlphaFoldDB" id="A0A1M7DZY8"/>
<feature type="domain" description="Mechanosensitive ion channel MscS" evidence="8">
    <location>
        <begin position="114"/>
        <end position="178"/>
    </location>
</feature>
<dbReference type="InterPro" id="IPR010920">
    <property type="entry name" value="LSM_dom_sf"/>
</dbReference>
<evidence type="ECO:0000259" key="9">
    <source>
        <dbReference type="Pfam" id="PF21082"/>
    </source>
</evidence>
<keyword evidence="11" id="KW-1185">Reference proteome</keyword>
<dbReference type="PANTHER" id="PTHR30221:SF1">
    <property type="entry name" value="SMALL-CONDUCTANCE MECHANOSENSITIVE CHANNEL"/>
    <property type="match status" value="1"/>
</dbReference>
<evidence type="ECO:0000313" key="11">
    <source>
        <dbReference type="Proteomes" id="UP000184121"/>
    </source>
</evidence>
<keyword evidence="6 7" id="KW-0472">Membrane</keyword>
<feature type="transmembrane region" description="Helical" evidence="7">
    <location>
        <begin position="95"/>
        <end position="126"/>
    </location>
</feature>
<evidence type="ECO:0000256" key="4">
    <source>
        <dbReference type="ARBA" id="ARBA00022692"/>
    </source>
</evidence>
<protein>
    <submittedName>
        <fullName evidence="10">Mechanosensitive ion channel</fullName>
    </submittedName>
</protein>
<dbReference type="Gene3D" id="1.10.287.1260">
    <property type="match status" value="1"/>
</dbReference>
<dbReference type="PANTHER" id="PTHR30221">
    <property type="entry name" value="SMALL-CONDUCTANCE MECHANOSENSITIVE CHANNEL"/>
    <property type="match status" value="1"/>
</dbReference>
<dbReference type="GO" id="GO:0005886">
    <property type="term" value="C:plasma membrane"/>
    <property type="evidence" value="ECO:0007669"/>
    <property type="project" value="UniProtKB-SubCell"/>
</dbReference>
<comment type="subcellular location">
    <subcellularLocation>
        <location evidence="1">Cell membrane</location>
        <topology evidence="1">Multi-pass membrane protein</topology>
    </subcellularLocation>
</comment>
<evidence type="ECO:0000313" key="10">
    <source>
        <dbReference type="EMBL" id="SHL85027.1"/>
    </source>
</evidence>
<dbReference type="Proteomes" id="UP000184121">
    <property type="component" value="Unassembled WGS sequence"/>
</dbReference>
<evidence type="ECO:0000256" key="5">
    <source>
        <dbReference type="ARBA" id="ARBA00022989"/>
    </source>
</evidence>
<sequence>MCFLDFFLKSKIMIDYLKDFRIGIFIAIIAITTIILGAITDKVLRYFLYRKQANKDYDATGFKFLKHLIITVIYILGFAFALIQIPEFKIIGHSVLAGAGMISLVAGLASQQALSNIVSGIFLVIFKPFRINDKITINNFVGTVEDINLRQVVLKDAENNRIIIPNAVISNQIIVNTNMHDTKCCKIIEIGIGYDSDVEKALEIMKDEIAKHPLFIDTRTAETKKQKMPLVVARVVALADSSVTLKAWAWAKNSTEGFVMYCDLLQSIKKRFDEANIDIPYPQRVVTLKKDKTSAEESAK</sequence>
<dbReference type="EMBL" id="FRBY01000002">
    <property type="protein sequence ID" value="SHL85027.1"/>
    <property type="molecule type" value="Genomic_DNA"/>
</dbReference>
<keyword evidence="4 7" id="KW-0812">Transmembrane</keyword>
<dbReference type="Gene3D" id="2.30.30.60">
    <property type="match status" value="1"/>
</dbReference>